<feature type="domain" description="TPM" evidence="2">
    <location>
        <begin position="37"/>
        <end position="160"/>
    </location>
</feature>
<dbReference type="Pfam" id="PF04536">
    <property type="entry name" value="TPM_phosphatase"/>
    <property type="match status" value="1"/>
</dbReference>
<feature type="transmembrane region" description="Helical" evidence="1">
    <location>
        <begin position="183"/>
        <end position="201"/>
    </location>
</feature>
<gene>
    <name evidence="3" type="ORF">FAZ19_01825</name>
</gene>
<sequence length="270" mass="27736">MKITIRVKILFAVLLFIGLGHTSLVGQDLPSAPSSLVSDFTNTLSGSEVNDLEQKLLAFEDSTSIQIAVVLINSTNGYDIADYAVRLAQKWGVGQSKYDNGIMILAAIGDRAVTIQTGYGVEGAVPDAIAFRIIENDIKPNFRRSAYYAGLNSATNSIISYTKGEYKADPKAEENSGGKGSSLLFVIIIFIVIALISKGGGGGKNKGGRMMNGKGSSDLFWWALLHGLAGGGGRSSGSGGFGGGDFGGGSGGFGGFGGGGFGGGGASGRW</sequence>
<keyword evidence="4" id="KW-1185">Reference proteome</keyword>
<comment type="caution">
    <text evidence="3">The sequence shown here is derived from an EMBL/GenBank/DDBJ whole genome shotgun (WGS) entry which is preliminary data.</text>
</comment>
<keyword evidence="1" id="KW-1133">Transmembrane helix</keyword>
<protein>
    <submittedName>
        <fullName evidence="3">TPM domain-containing protein</fullName>
    </submittedName>
</protein>
<name>A0A4U0HA01_9SPHI</name>
<reference evidence="3 4" key="1">
    <citation type="submission" date="2019-04" db="EMBL/GenBank/DDBJ databases">
        <title>Sphingobacterium olei sp. nov., isolated from oil-contaminated soil.</title>
        <authorList>
            <person name="Liu B."/>
        </authorList>
    </citation>
    <scope>NUCLEOTIDE SEQUENCE [LARGE SCALE GENOMIC DNA]</scope>
    <source>
        <strain evidence="3 4">Y3L14</strain>
    </source>
</reference>
<dbReference type="AlphaFoldDB" id="A0A4U0HA01"/>
<organism evidence="3 4">
    <name type="scientific">Sphingobacterium alkalisoli</name>
    <dbReference type="NCBI Taxonomy" id="1874115"/>
    <lineage>
        <taxon>Bacteria</taxon>
        <taxon>Pseudomonadati</taxon>
        <taxon>Bacteroidota</taxon>
        <taxon>Sphingobacteriia</taxon>
        <taxon>Sphingobacteriales</taxon>
        <taxon>Sphingobacteriaceae</taxon>
        <taxon>Sphingobacterium</taxon>
    </lineage>
</organism>
<dbReference type="PANTHER" id="PTHR30373">
    <property type="entry name" value="UPF0603 PROTEIN YGCG"/>
    <property type="match status" value="1"/>
</dbReference>
<dbReference type="RefSeq" id="WP_136818891.1">
    <property type="nucleotide sequence ID" value="NZ_BMJX01000001.1"/>
</dbReference>
<keyword evidence="1" id="KW-0812">Transmembrane</keyword>
<dbReference type="PANTHER" id="PTHR30373:SF2">
    <property type="entry name" value="UPF0603 PROTEIN YGCG"/>
    <property type="match status" value="1"/>
</dbReference>
<evidence type="ECO:0000256" key="1">
    <source>
        <dbReference type="SAM" id="Phobius"/>
    </source>
</evidence>
<accession>A0A4U0HA01</accession>
<keyword evidence="1" id="KW-0472">Membrane</keyword>
<evidence type="ECO:0000259" key="2">
    <source>
        <dbReference type="Pfam" id="PF04536"/>
    </source>
</evidence>
<dbReference type="InterPro" id="IPR007621">
    <property type="entry name" value="TPM_dom"/>
</dbReference>
<dbReference type="OrthoDB" id="9810918at2"/>
<evidence type="ECO:0000313" key="4">
    <source>
        <dbReference type="Proteomes" id="UP000309872"/>
    </source>
</evidence>
<proteinExistence type="predicted"/>
<evidence type="ECO:0000313" key="3">
    <source>
        <dbReference type="EMBL" id="TJY68765.1"/>
    </source>
</evidence>
<dbReference type="EMBL" id="SUKA01000001">
    <property type="protein sequence ID" value="TJY68765.1"/>
    <property type="molecule type" value="Genomic_DNA"/>
</dbReference>
<dbReference type="Gene3D" id="3.10.310.50">
    <property type="match status" value="1"/>
</dbReference>
<dbReference type="Proteomes" id="UP000309872">
    <property type="component" value="Unassembled WGS sequence"/>
</dbReference>